<dbReference type="AlphaFoldDB" id="A0A1I7WU19"/>
<organism evidence="2 3">
    <name type="scientific">Heterorhabditis bacteriophora</name>
    <name type="common">Entomopathogenic nematode worm</name>
    <dbReference type="NCBI Taxonomy" id="37862"/>
    <lineage>
        <taxon>Eukaryota</taxon>
        <taxon>Metazoa</taxon>
        <taxon>Ecdysozoa</taxon>
        <taxon>Nematoda</taxon>
        <taxon>Chromadorea</taxon>
        <taxon>Rhabditida</taxon>
        <taxon>Rhabditina</taxon>
        <taxon>Rhabditomorpha</taxon>
        <taxon>Strongyloidea</taxon>
        <taxon>Heterorhabditidae</taxon>
        <taxon>Heterorhabditis</taxon>
    </lineage>
</organism>
<evidence type="ECO:0000313" key="3">
    <source>
        <dbReference type="WBParaSite" id="Hba_08685"/>
    </source>
</evidence>
<dbReference type="Gene3D" id="3.40.50.1820">
    <property type="entry name" value="alpha/beta hydrolase"/>
    <property type="match status" value="1"/>
</dbReference>
<name>A0A1I7WU19_HETBA</name>
<evidence type="ECO:0000259" key="1">
    <source>
        <dbReference type="Pfam" id="PF01764"/>
    </source>
</evidence>
<dbReference type="Proteomes" id="UP000095283">
    <property type="component" value="Unplaced"/>
</dbReference>
<proteinExistence type="predicted"/>
<dbReference type="InterPro" id="IPR029058">
    <property type="entry name" value="AB_hydrolase_fold"/>
</dbReference>
<dbReference type="PANTHER" id="PTHR45908:SF15">
    <property type="entry name" value="FUNGAL LIPASE-LIKE DOMAIN-CONTAINING PROTEIN"/>
    <property type="match status" value="1"/>
</dbReference>
<feature type="domain" description="Fungal lipase-type" evidence="1">
    <location>
        <begin position="2"/>
        <end position="58"/>
    </location>
</feature>
<dbReference type="PANTHER" id="PTHR45908">
    <property type="entry name" value="PROTEIN CBG11750-RELATED"/>
    <property type="match status" value="1"/>
</dbReference>
<dbReference type="Pfam" id="PF01764">
    <property type="entry name" value="Lipase_3"/>
    <property type="match status" value="1"/>
</dbReference>
<protein>
    <submittedName>
        <fullName evidence="3">Lipase_3 domain-containing protein</fullName>
    </submittedName>
</protein>
<dbReference type="SUPFAM" id="SSF53474">
    <property type="entry name" value="alpha/beta-Hydrolases"/>
    <property type="match status" value="1"/>
</dbReference>
<dbReference type="InterPro" id="IPR002921">
    <property type="entry name" value="Fungal_lipase-type"/>
</dbReference>
<sequence length="355" mass="40404">MTALSVLLKNYTTADKICVVTFGATRVGNISYVELIETMIPYRFRIVHSRDMVVRYPKPFNGDLTPPHHHRYEKNEEKKFGIRIICPWVHVTLSAWGQKTPNVVRGCLLGKFEQMTMKSILKGTLVESGCKDNEKTTKQLQPVLSFNFPAPIYKTQTTRPYVSRKFTLPLLPNTTEMSTVKIVIVNKFRSRLIPKATTKFPIKFKILPWWYTMKAWSTLHTTVIKKERITTDKPITLPHRSTAHVAKWPENATISSIQSSLGTEDIFSNITVTTSKPLLFKPSIVKKQMKDDPLVKSETMGLTEIEKSSFSTNKNIGNIAINPVKLLNSTKSQNVDILIISSSLNMRRSPPRNNK</sequence>
<accession>A0A1I7WU19</accession>
<dbReference type="GO" id="GO:0006629">
    <property type="term" value="P:lipid metabolic process"/>
    <property type="evidence" value="ECO:0007669"/>
    <property type="project" value="InterPro"/>
</dbReference>
<evidence type="ECO:0000313" key="2">
    <source>
        <dbReference type="Proteomes" id="UP000095283"/>
    </source>
</evidence>
<dbReference type="WBParaSite" id="Hba_08685">
    <property type="protein sequence ID" value="Hba_08685"/>
    <property type="gene ID" value="Hba_08685"/>
</dbReference>
<reference evidence="3" key="1">
    <citation type="submission" date="2016-11" db="UniProtKB">
        <authorList>
            <consortium name="WormBaseParasite"/>
        </authorList>
    </citation>
    <scope>IDENTIFICATION</scope>
</reference>
<keyword evidence="2" id="KW-1185">Reference proteome</keyword>